<dbReference type="PANTHER" id="PTHR11319">
    <property type="entry name" value="G PROTEIN-COUPLED RECEPTOR-RELATED"/>
    <property type="match status" value="1"/>
</dbReference>
<dbReference type="Gene3D" id="2.60.40.10">
    <property type="entry name" value="Immunoglobulins"/>
    <property type="match status" value="2"/>
</dbReference>
<evidence type="ECO:0000256" key="8">
    <source>
        <dbReference type="SAM" id="Phobius"/>
    </source>
</evidence>
<reference evidence="12 13" key="2">
    <citation type="journal article" date="2014" name="Int. J. Syst. Evol. Microbiol.">
        <title>Methanobacterium paludis sp. nov. and a novel strain of Methanobacterium lacus isolated from northern peatlands.</title>
        <authorList>
            <person name="Cadillo-Quiroz H."/>
            <person name="Brauer S.L."/>
            <person name="Goodson N."/>
            <person name="Yavitt J.B."/>
            <person name="Zinder S.H."/>
        </authorList>
    </citation>
    <scope>NUCLEOTIDE SEQUENCE [LARGE SCALE GENOMIC DNA]</scope>
    <source>
        <strain evidence="12 13">AL-21</strain>
    </source>
</reference>
<feature type="transmembrane region" description="Helical" evidence="8">
    <location>
        <begin position="837"/>
        <end position="856"/>
    </location>
</feature>
<dbReference type="InterPro" id="IPR039448">
    <property type="entry name" value="Beta_helix"/>
</dbReference>
<proteinExistence type="predicted"/>
<dbReference type="InterPro" id="IPR012334">
    <property type="entry name" value="Pectin_lyas_fold"/>
</dbReference>
<dbReference type="KEGG" id="mel:Metbo_1511"/>
<dbReference type="SMART" id="SM00710">
    <property type="entry name" value="PbH1"/>
    <property type="match status" value="7"/>
</dbReference>
<dbReference type="AlphaFoldDB" id="F0T8J1"/>
<evidence type="ECO:0000259" key="11">
    <source>
        <dbReference type="Pfam" id="PF16640"/>
    </source>
</evidence>
<dbReference type="SUPFAM" id="SSF51126">
    <property type="entry name" value="Pectin lyase-like"/>
    <property type="match status" value="2"/>
</dbReference>
<dbReference type="InterPro" id="IPR003368">
    <property type="entry name" value="POMP_repeat"/>
</dbReference>
<dbReference type="InterPro" id="IPR013783">
    <property type="entry name" value="Ig-like_fold"/>
</dbReference>
<dbReference type="Proteomes" id="UP000007490">
    <property type="component" value="Chromosome"/>
</dbReference>
<dbReference type="eggNOG" id="arCOG02555">
    <property type="taxonomic scope" value="Archaea"/>
</dbReference>
<dbReference type="RefSeq" id="WP_013645093.1">
    <property type="nucleotide sequence ID" value="NC_015216.1"/>
</dbReference>
<evidence type="ECO:0000256" key="7">
    <source>
        <dbReference type="ARBA" id="ARBA00023237"/>
    </source>
</evidence>
<evidence type="ECO:0000256" key="5">
    <source>
        <dbReference type="ARBA" id="ARBA00022729"/>
    </source>
</evidence>
<keyword evidence="8" id="KW-1133">Transmembrane helix</keyword>
<keyword evidence="5" id="KW-0732">Signal</keyword>
<evidence type="ECO:0000256" key="4">
    <source>
        <dbReference type="ARBA" id="ARBA00022525"/>
    </source>
</evidence>
<dbReference type="Gene3D" id="2.160.20.10">
    <property type="entry name" value="Single-stranded right-handed beta-helix, Pectin lyase-like"/>
    <property type="match status" value="1"/>
</dbReference>
<dbReference type="eggNOG" id="arCOG02488">
    <property type="taxonomic scope" value="Archaea"/>
</dbReference>
<dbReference type="OrthoDB" id="71580at2157"/>
<gene>
    <name evidence="12" type="ordered locus">Metbo_1511</name>
</gene>
<dbReference type="Pfam" id="PF02415">
    <property type="entry name" value="Chlam_PMP"/>
    <property type="match status" value="1"/>
</dbReference>
<dbReference type="PANTHER" id="PTHR11319:SF35">
    <property type="entry name" value="OUTER MEMBRANE PROTEIN PMPC-RELATED"/>
    <property type="match status" value="1"/>
</dbReference>
<evidence type="ECO:0000259" key="10">
    <source>
        <dbReference type="Pfam" id="PF13229"/>
    </source>
</evidence>
<dbReference type="GO" id="GO:0005576">
    <property type="term" value="C:extracellular region"/>
    <property type="evidence" value="ECO:0007669"/>
    <property type="project" value="UniProtKB-SubCell"/>
</dbReference>
<keyword evidence="6 8" id="KW-0472">Membrane</keyword>
<evidence type="ECO:0000256" key="3">
    <source>
        <dbReference type="ARBA" id="ARBA00004613"/>
    </source>
</evidence>
<accession>F0T8J1</accession>
<keyword evidence="13" id="KW-1185">Reference proteome</keyword>
<feature type="domain" description="DUF11" evidence="9">
    <location>
        <begin position="705"/>
        <end position="808"/>
    </location>
</feature>
<evidence type="ECO:0000256" key="6">
    <source>
        <dbReference type="ARBA" id="ARBA00023136"/>
    </source>
</evidence>
<comment type="subcellular location">
    <subcellularLocation>
        <location evidence="1">Cell envelope</location>
    </subcellularLocation>
    <subcellularLocation>
        <location evidence="2">Cell outer membrane</location>
    </subcellularLocation>
    <subcellularLocation>
        <location evidence="3">Secreted</location>
    </subcellularLocation>
</comment>
<dbReference type="Pfam" id="PF13229">
    <property type="entry name" value="Beta_helix"/>
    <property type="match status" value="1"/>
</dbReference>
<dbReference type="EMBL" id="CP002551">
    <property type="protein sequence ID" value="ADZ09742.1"/>
    <property type="molecule type" value="Genomic_DNA"/>
</dbReference>
<reference evidence="13" key="1">
    <citation type="submission" date="2011-02" db="EMBL/GenBank/DDBJ databases">
        <title>Complete sequence of Methanobacterium sp. AL-21.</title>
        <authorList>
            <consortium name="US DOE Joint Genome Institute"/>
            <person name="Lucas S."/>
            <person name="Copeland A."/>
            <person name="Lapidus A."/>
            <person name="Cheng J.-F."/>
            <person name="Goodwin L."/>
            <person name="Pitluck S."/>
            <person name="Chertkov O."/>
            <person name="Detter J.C."/>
            <person name="Han C."/>
            <person name="Tapia R."/>
            <person name="Land M."/>
            <person name="Hauser L."/>
            <person name="Kyrpides N."/>
            <person name="Ivanova N."/>
            <person name="Mikhailova N."/>
            <person name="Pagani I."/>
            <person name="Cadillo-Quiroz H."/>
            <person name="Imachi H."/>
            <person name="Zinder S."/>
            <person name="Liu W."/>
            <person name="Woyke T."/>
        </authorList>
    </citation>
    <scope>NUCLEOTIDE SEQUENCE [LARGE SCALE GENOMIC DNA]</scope>
    <source>
        <strain evidence="13">AL-21</strain>
    </source>
</reference>
<protein>
    <submittedName>
        <fullName evidence="12">Conserved repeat domain protein</fullName>
    </submittedName>
</protein>
<dbReference type="Pfam" id="PF16640">
    <property type="entry name" value="Big_3_5"/>
    <property type="match status" value="1"/>
</dbReference>
<dbReference type="InterPro" id="IPR036168">
    <property type="entry name" value="AP2_Mu_C_sf"/>
</dbReference>
<feature type="domain" description="Bacterial Ig-like" evidence="11">
    <location>
        <begin position="614"/>
        <end position="694"/>
    </location>
</feature>
<keyword evidence="4" id="KW-0964">Secreted</keyword>
<dbReference type="STRING" id="877455.Metbo_1511"/>
<evidence type="ECO:0000256" key="1">
    <source>
        <dbReference type="ARBA" id="ARBA00004196"/>
    </source>
</evidence>
<dbReference type="SUPFAM" id="SSF49373">
    <property type="entry name" value="Invasin/intimin cell-adhesion fragments"/>
    <property type="match status" value="1"/>
</dbReference>
<evidence type="ECO:0000256" key="2">
    <source>
        <dbReference type="ARBA" id="ARBA00004442"/>
    </source>
</evidence>
<evidence type="ECO:0000313" key="13">
    <source>
        <dbReference type="Proteomes" id="UP000007490"/>
    </source>
</evidence>
<dbReference type="Pfam" id="PF01345">
    <property type="entry name" value="DUF11"/>
    <property type="match status" value="1"/>
</dbReference>
<keyword evidence="8" id="KW-0812">Transmembrane</keyword>
<evidence type="ECO:0000259" key="9">
    <source>
        <dbReference type="Pfam" id="PF01345"/>
    </source>
</evidence>
<dbReference type="InterPro" id="IPR006626">
    <property type="entry name" value="PbH1"/>
</dbReference>
<dbReference type="GeneID" id="10277962"/>
<evidence type="ECO:0000313" key="12">
    <source>
        <dbReference type="EMBL" id="ADZ09742.1"/>
    </source>
</evidence>
<dbReference type="InterPro" id="IPR008964">
    <property type="entry name" value="Invasin/intimin_cell_adhesion"/>
</dbReference>
<dbReference type="Gene3D" id="2.60.40.1170">
    <property type="entry name" value="Mu homology domain, subdomain B"/>
    <property type="match status" value="1"/>
</dbReference>
<dbReference type="HOGENOM" id="CLU_313006_0_0_2"/>
<feature type="domain" description="Right handed beta helix" evidence="10">
    <location>
        <begin position="311"/>
        <end position="475"/>
    </location>
</feature>
<dbReference type="InterPro" id="IPR011050">
    <property type="entry name" value="Pectin_lyase_fold/virulence"/>
</dbReference>
<name>F0T8J1_METLA</name>
<dbReference type="NCBIfam" id="TIGR01376">
    <property type="entry name" value="POMP_repeat"/>
    <property type="match status" value="1"/>
</dbReference>
<dbReference type="SUPFAM" id="SSF49447">
    <property type="entry name" value="Second domain of Mu2 adaptin subunit (ap50) of ap2 adaptor"/>
    <property type="match status" value="1"/>
</dbReference>
<organism evidence="12 13">
    <name type="scientific">Methanobacterium lacus (strain AL-21)</name>
    <dbReference type="NCBI Taxonomy" id="877455"/>
    <lineage>
        <taxon>Archaea</taxon>
        <taxon>Methanobacteriati</taxon>
        <taxon>Methanobacteriota</taxon>
        <taxon>Methanomada group</taxon>
        <taxon>Methanobacteria</taxon>
        <taxon>Methanobacteriales</taxon>
        <taxon>Methanobacteriaceae</taxon>
        <taxon>Methanobacterium</taxon>
    </lineage>
</organism>
<keyword evidence="7" id="KW-0998">Cell outer membrane</keyword>
<dbReference type="InterPro" id="IPR032109">
    <property type="entry name" value="Big_3_5"/>
</dbReference>
<dbReference type="eggNOG" id="arCOG09729">
    <property type="taxonomic scope" value="Archaea"/>
</dbReference>
<dbReference type="InterPro" id="IPR001434">
    <property type="entry name" value="OmcB-like_DUF11"/>
</dbReference>
<sequence length="861" mass="90434">MTNKLNLFFKRKAILLPLLLLSLGLIFNVSVTDVSATPVNTIYVNGSGGSDASDGSTWLLAKKTINNATGTAKSNGRVQIARGTYNESNIQINRNMTIIGENQLNTIVDGQQSGNSIFTVATDVKLTIINLTLTNGTSRSGGAIENTGTLAVYNTTFTGNSETYGQGGAIDNSKGSNLTVDNCNFINNTASDNGGGAISNFGTATISNSNFTNNSATSSYGGSNLGGAIENMYGATLNLDNCTFTNNIANSDFGGANHGGAIFNGGFLNMVNCTFTNNTTTGGGGAIYNNYDATITSDYSTFADNRSSYGGAVSNNRGTLNLDNCTFTHNISNYGGAISNYQGTLNLDNCTFTNNVVYDTAGGGAIYNSGGGVTVDNSKFTGNSASGYLAGGGAIYTENGALNVDNSTFTNNTASFWGGAIDNAGTLIVKNSTFTNNNVVTRGGAIFNTGTATVNFNRIYGNKAGTGNAIYNSDGTFDARYNWWGSNTNPSANISGSNVSYNPWIVLTVTPNPATIKIDGKSNINADLLHDSNGVYHDPGKGHVPDGLTVYFSSDSNGTVSPVSSITTNGKANTTFTGFNKGISKISATVDSETVIKSVTIKTTTKVNVEPVSGLKGDSVNLTARLTDNHNDPVKGAHIQFSINGTFLGTVKTNNNGIATLKYVITENKGTYPIFAEYGGNSTYIGTNNTNQLKVNTTPVNPVYDLYLRITSSNNHPKVGELFTLTYKLSNNGPDYVNNVTVKIPIPVGFNVSNITGDGNWTYNTKNSTITWTLTNVPVGDPYLYITGKTVKAGQYIFGSSLSSETLKLNSATLNSTSTTNKTDRTSTNTIAMQHTGVPIAGLLLAILMVIGGYIIPRLKK</sequence>